<feature type="compositionally biased region" description="Basic and acidic residues" evidence="1">
    <location>
        <begin position="193"/>
        <end position="208"/>
    </location>
</feature>
<accession>A0ABU8AR44</accession>
<feature type="compositionally biased region" description="Basic and acidic residues" evidence="1">
    <location>
        <begin position="1"/>
        <end position="13"/>
    </location>
</feature>
<feature type="compositionally biased region" description="Pro residues" evidence="1">
    <location>
        <begin position="21"/>
        <end position="30"/>
    </location>
</feature>
<comment type="caution">
    <text evidence="2">The sequence shown here is derived from an EMBL/GenBank/DDBJ whole genome shotgun (WGS) entry which is preliminary data.</text>
</comment>
<evidence type="ECO:0000313" key="2">
    <source>
        <dbReference type="EMBL" id="MEH0635766.1"/>
    </source>
</evidence>
<organism evidence="2 3">
    <name type="scientific">Streptomyces bottropensis</name>
    <dbReference type="NCBI Taxonomy" id="42235"/>
    <lineage>
        <taxon>Bacteria</taxon>
        <taxon>Bacillati</taxon>
        <taxon>Actinomycetota</taxon>
        <taxon>Actinomycetes</taxon>
        <taxon>Kitasatosporales</taxon>
        <taxon>Streptomycetaceae</taxon>
        <taxon>Streptomyces</taxon>
    </lineage>
</organism>
<dbReference type="RefSeq" id="WP_334659394.1">
    <property type="nucleotide sequence ID" value="NZ_JARULZ010000001.1"/>
</dbReference>
<feature type="region of interest" description="Disordered" evidence="1">
    <location>
        <begin position="193"/>
        <end position="222"/>
    </location>
</feature>
<sequence length="324" mass="36599">MEAPDTHPRSDEPDRLEEETLPPPSAPFPDPVLRVRELPRLRLGGRRFTGRIDNALVCVPRKGPYETFLPPARPTTLRRYTVLYEVNTEAHSFRLREQLPSQVDSFAFEAVADITWRVADPARFVTSQERNVPGLLIGQLVPLMRTASRGYAIADSSDAEQAVQRAVDSAAPIGVRQGLRATVTVRLRRDTTERTHQERLRTARHEAEAAAPEHTVSIQRQRHEAHMRAERIKFYEDCLARGGTAALALHLTEHPEDTGLVLQHLGEERRQLIQTRGHLIDRVLDKEGLESYQMQEPRELTAKWMTTVLKSGTTPEDQTPGTSP</sequence>
<reference evidence="2" key="1">
    <citation type="submission" date="2023-04" db="EMBL/GenBank/DDBJ databases">
        <title>Genomic diversity of scab-causing Streptomyces spp. in the province of Quebec, Canada.</title>
        <authorList>
            <person name="Biessy A."/>
            <person name="Cadieux M."/>
            <person name="Ciotola M."/>
            <person name="Filion M."/>
        </authorList>
    </citation>
    <scope>NUCLEOTIDE SEQUENCE</scope>
    <source>
        <strain evidence="2">B21-115</strain>
    </source>
</reference>
<evidence type="ECO:0008006" key="4">
    <source>
        <dbReference type="Google" id="ProtNLM"/>
    </source>
</evidence>
<feature type="region of interest" description="Disordered" evidence="1">
    <location>
        <begin position="1"/>
        <end position="30"/>
    </location>
</feature>
<evidence type="ECO:0000313" key="3">
    <source>
        <dbReference type="Proteomes" id="UP001310290"/>
    </source>
</evidence>
<gene>
    <name evidence="2" type="ORF">QBA35_20965</name>
</gene>
<dbReference type="Proteomes" id="UP001310290">
    <property type="component" value="Unassembled WGS sequence"/>
</dbReference>
<evidence type="ECO:0000256" key="1">
    <source>
        <dbReference type="SAM" id="MobiDB-lite"/>
    </source>
</evidence>
<keyword evidence="3" id="KW-1185">Reference proteome</keyword>
<dbReference type="EMBL" id="JARULZ010000001">
    <property type="protein sequence ID" value="MEH0635766.1"/>
    <property type="molecule type" value="Genomic_DNA"/>
</dbReference>
<proteinExistence type="predicted"/>
<protein>
    <recommendedName>
        <fullName evidence="4">Band 7 domain-containing protein</fullName>
    </recommendedName>
</protein>
<name>A0ABU8AR44_9ACTN</name>